<sequence>MDRSYFSEEELLISMATGDEAAFTEIYNRYWRRLLAIAYHHTQDESAAKEIVQEVLINLWDRRAELQIRQLSQYLATAIKFSVFKSITREKRRNTIAKDVFGEISSQDDEQIYARFLHDYINGIVEQLPEKCKQVFKSSRMEGKGTAQIARELNISEKTVEAHITKALKHIRFGIRNAGLFLVMLLSFFR</sequence>
<dbReference type="InterPro" id="IPR039425">
    <property type="entry name" value="RNA_pol_sigma-70-like"/>
</dbReference>
<evidence type="ECO:0000256" key="3">
    <source>
        <dbReference type="ARBA" id="ARBA00023082"/>
    </source>
</evidence>
<reference evidence="7 8" key="1">
    <citation type="submission" date="2016-10" db="EMBL/GenBank/DDBJ databases">
        <authorList>
            <person name="de Groot N.N."/>
        </authorList>
    </citation>
    <scope>NUCLEOTIDE SEQUENCE [LARGE SCALE GENOMIC DNA]</scope>
    <source>
        <strain evidence="7 8">DSM 527</strain>
    </source>
</reference>
<comment type="similarity">
    <text evidence="1">Belongs to the sigma-70 factor family. ECF subfamily.</text>
</comment>
<evidence type="ECO:0000256" key="1">
    <source>
        <dbReference type="ARBA" id="ARBA00010641"/>
    </source>
</evidence>
<keyword evidence="3" id="KW-0731">Sigma factor</keyword>
<dbReference type="SUPFAM" id="SSF88946">
    <property type="entry name" value="Sigma2 domain of RNA polymerase sigma factors"/>
    <property type="match status" value="1"/>
</dbReference>
<evidence type="ECO:0000256" key="4">
    <source>
        <dbReference type="ARBA" id="ARBA00023163"/>
    </source>
</evidence>
<dbReference type="InterPro" id="IPR036388">
    <property type="entry name" value="WH-like_DNA-bd_sf"/>
</dbReference>
<dbReference type="PANTHER" id="PTHR43133:SF46">
    <property type="entry name" value="RNA POLYMERASE SIGMA-70 FACTOR ECF SUBFAMILY"/>
    <property type="match status" value="1"/>
</dbReference>
<keyword evidence="2" id="KW-0805">Transcription regulation</keyword>
<evidence type="ECO:0000256" key="2">
    <source>
        <dbReference type="ARBA" id="ARBA00023015"/>
    </source>
</evidence>
<feature type="domain" description="RNA polymerase sigma factor 70 region 4 type 2" evidence="6">
    <location>
        <begin position="124"/>
        <end position="171"/>
    </location>
</feature>
<evidence type="ECO:0000259" key="6">
    <source>
        <dbReference type="Pfam" id="PF08281"/>
    </source>
</evidence>
<feature type="domain" description="RNA polymerase sigma-70 region 2" evidence="5">
    <location>
        <begin position="26"/>
        <end position="93"/>
    </location>
</feature>
<dbReference type="InterPro" id="IPR007627">
    <property type="entry name" value="RNA_pol_sigma70_r2"/>
</dbReference>
<dbReference type="Gene3D" id="1.10.10.10">
    <property type="entry name" value="Winged helix-like DNA-binding domain superfamily/Winged helix DNA-binding domain"/>
    <property type="match status" value="1"/>
</dbReference>
<dbReference type="EMBL" id="FNBN01000002">
    <property type="protein sequence ID" value="SDF83777.1"/>
    <property type="molecule type" value="Genomic_DNA"/>
</dbReference>
<dbReference type="NCBIfam" id="TIGR02985">
    <property type="entry name" value="Sig70_bacteroi1"/>
    <property type="match status" value="1"/>
</dbReference>
<evidence type="ECO:0000259" key="5">
    <source>
        <dbReference type="Pfam" id="PF04542"/>
    </source>
</evidence>
<dbReference type="InterPro" id="IPR014284">
    <property type="entry name" value="RNA_pol_sigma-70_dom"/>
</dbReference>
<dbReference type="AlphaFoldDB" id="A0A1G7PCF7"/>
<evidence type="ECO:0000313" key="8">
    <source>
        <dbReference type="Proteomes" id="UP000199045"/>
    </source>
</evidence>
<organism evidence="7 8">
    <name type="scientific">Chitinophaga filiformis</name>
    <name type="common">Myxococcus filiformis</name>
    <name type="synonym">Flexibacter filiformis</name>
    <dbReference type="NCBI Taxonomy" id="104663"/>
    <lineage>
        <taxon>Bacteria</taxon>
        <taxon>Pseudomonadati</taxon>
        <taxon>Bacteroidota</taxon>
        <taxon>Chitinophagia</taxon>
        <taxon>Chitinophagales</taxon>
        <taxon>Chitinophagaceae</taxon>
        <taxon>Chitinophaga</taxon>
    </lineage>
</organism>
<dbReference type="SUPFAM" id="SSF88659">
    <property type="entry name" value="Sigma3 and sigma4 domains of RNA polymerase sigma factors"/>
    <property type="match status" value="1"/>
</dbReference>
<dbReference type="STRING" id="104663.SAMN04488121_1021136"/>
<dbReference type="InterPro" id="IPR013324">
    <property type="entry name" value="RNA_pol_sigma_r3/r4-like"/>
</dbReference>
<protein>
    <submittedName>
        <fullName evidence="7">RNA polymerase sigma-70 factor, ECF subfamily</fullName>
    </submittedName>
</protein>
<dbReference type="Pfam" id="PF04542">
    <property type="entry name" value="Sigma70_r2"/>
    <property type="match status" value="1"/>
</dbReference>
<dbReference type="InterPro" id="IPR014327">
    <property type="entry name" value="RNA_pol_sigma70_bacteroid"/>
</dbReference>
<dbReference type="InterPro" id="IPR013249">
    <property type="entry name" value="RNA_pol_sigma70_r4_t2"/>
</dbReference>
<gene>
    <name evidence="7" type="ORF">SAMN04488121_1021136</name>
</gene>
<proteinExistence type="inferred from homology"/>
<dbReference type="RefSeq" id="WP_089832056.1">
    <property type="nucleotide sequence ID" value="NZ_FNBN01000002.1"/>
</dbReference>
<evidence type="ECO:0000313" key="7">
    <source>
        <dbReference type="EMBL" id="SDF83777.1"/>
    </source>
</evidence>
<dbReference type="OrthoDB" id="1097528at2"/>
<dbReference type="GO" id="GO:0003677">
    <property type="term" value="F:DNA binding"/>
    <property type="evidence" value="ECO:0007669"/>
    <property type="project" value="InterPro"/>
</dbReference>
<dbReference type="Proteomes" id="UP000199045">
    <property type="component" value="Unassembled WGS sequence"/>
</dbReference>
<name>A0A1G7PCF7_CHIFI</name>
<dbReference type="PANTHER" id="PTHR43133">
    <property type="entry name" value="RNA POLYMERASE ECF-TYPE SIGMA FACTO"/>
    <property type="match status" value="1"/>
</dbReference>
<keyword evidence="4" id="KW-0804">Transcription</keyword>
<dbReference type="InterPro" id="IPR013325">
    <property type="entry name" value="RNA_pol_sigma_r2"/>
</dbReference>
<accession>A0A1G7PCF7</accession>
<dbReference type="Pfam" id="PF08281">
    <property type="entry name" value="Sigma70_r4_2"/>
    <property type="match status" value="1"/>
</dbReference>
<dbReference type="NCBIfam" id="TIGR02937">
    <property type="entry name" value="sigma70-ECF"/>
    <property type="match status" value="1"/>
</dbReference>
<dbReference type="GO" id="GO:0016987">
    <property type="term" value="F:sigma factor activity"/>
    <property type="evidence" value="ECO:0007669"/>
    <property type="project" value="UniProtKB-KW"/>
</dbReference>
<dbReference type="Gene3D" id="1.10.1740.10">
    <property type="match status" value="1"/>
</dbReference>
<dbReference type="GO" id="GO:0006352">
    <property type="term" value="P:DNA-templated transcription initiation"/>
    <property type="evidence" value="ECO:0007669"/>
    <property type="project" value="InterPro"/>
</dbReference>